<dbReference type="RefSeq" id="WP_379821374.1">
    <property type="nucleotide sequence ID" value="NZ_JBHUMD010000026.1"/>
</dbReference>
<dbReference type="InterPro" id="IPR027443">
    <property type="entry name" value="IPNS-like_sf"/>
</dbReference>
<protein>
    <submittedName>
        <fullName evidence="2">Aspartyl/asparaginyl beta-hydroxylase domain-containing protein</fullName>
    </submittedName>
</protein>
<name>A0ABW5NVI5_9FLAO</name>
<proteinExistence type="predicted"/>
<feature type="domain" description="Aspartyl/asparaginy/proline hydroxylase" evidence="1">
    <location>
        <begin position="17"/>
        <end position="176"/>
    </location>
</feature>
<evidence type="ECO:0000313" key="2">
    <source>
        <dbReference type="EMBL" id="MFD2602884.1"/>
    </source>
</evidence>
<keyword evidence="3" id="KW-1185">Reference proteome</keyword>
<evidence type="ECO:0000313" key="3">
    <source>
        <dbReference type="Proteomes" id="UP001597480"/>
    </source>
</evidence>
<reference evidence="3" key="1">
    <citation type="journal article" date="2019" name="Int. J. Syst. Evol. Microbiol.">
        <title>The Global Catalogue of Microorganisms (GCM) 10K type strain sequencing project: providing services to taxonomists for standard genome sequencing and annotation.</title>
        <authorList>
            <consortium name="The Broad Institute Genomics Platform"/>
            <consortium name="The Broad Institute Genome Sequencing Center for Infectious Disease"/>
            <person name="Wu L."/>
            <person name="Ma J."/>
        </authorList>
    </citation>
    <scope>NUCLEOTIDE SEQUENCE [LARGE SCALE GENOMIC DNA]</scope>
    <source>
        <strain evidence="3">KCTC 42107</strain>
    </source>
</reference>
<evidence type="ECO:0000259" key="1">
    <source>
        <dbReference type="Pfam" id="PF05118"/>
    </source>
</evidence>
<dbReference type="SUPFAM" id="SSF51197">
    <property type="entry name" value="Clavaminate synthase-like"/>
    <property type="match status" value="1"/>
</dbReference>
<accession>A0ABW5NVI5</accession>
<gene>
    <name evidence="2" type="ORF">ACFSR3_12510</name>
</gene>
<comment type="caution">
    <text evidence="2">The sequence shown here is derived from an EMBL/GenBank/DDBJ whole genome shotgun (WGS) entry which is preliminary data.</text>
</comment>
<organism evidence="2 3">
    <name type="scientific">Flavobacterium suzhouense</name>
    <dbReference type="NCBI Taxonomy" id="1529638"/>
    <lineage>
        <taxon>Bacteria</taxon>
        <taxon>Pseudomonadati</taxon>
        <taxon>Bacteroidota</taxon>
        <taxon>Flavobacteriia</taxon>
        <taxon>Flavobacteriales</taxon>
        <taxon>Flavobacteriaceae</taxon>
        <taxon>Flavobacterium</taxon>
    </lineage>
</organism>
<dbReference type="Proteomes" id="UP001597480">
    <property type="component" value="Unassembled WGS sequence"/>
</dbReference>
<dbReference type="Gene3D" id="2.60.120.330">
    <property type="entry name" value="B-lactam Antibiotic, Isopenicillin N Synthase, Chain"/>
    <property type="match status" value="1"/>
</dbReference>
<dbReference type="EMBL" id="JBHUMD010000026">
    <property type="protein sequence ID" value="MFD2602884.1"/>
    <property type="molecule type" value="Genomic_DNA"/>
</dbReference>
<sequence>MDKLVRSIKFPFSFDTKKLKDDFRKVVNFDWVDHYNKSDYNGKWTSIALLSKNGNYDAINAITSNEPLLPTEVLQSCAYFNEILNSFLFKKTAVRLMQLDPGAIIKPHTDHCLGYEDGSFRLHIPVITNPGVEFILDGNRLIMNEGECWYIDANFTHSVANYGAESRIHLVIDGIRNEWTDAMFYKEAEIERFVKPQKVSSPEEKELIIAELLRMNTPAANAIIKEMEN</sequence>
<dbReference type="Pfam" id="PF05118">
    <property type="entry name" value="Asp_Arg_Hydrox"/>
    <property type="match status" value="1"/>
</dbReference>
<dbReference type="InterPro" id="IPR007803">
    <property type="entry name" value="Asp/Arg/Pro-Hydrxlase"/>
</dbReference>